<gene>
    <name evidence="2" type="ORF">SDC9_140233</name>
</gene>
<proteinExistence type="predicted"/>
<reference evidence="2" key="1">
    <citation type="submission" date="2019-08" db="EMBL/GenBank/DDBJ databases">
        <authorList>
            <person name="Kucharzyk K."/>
            <person name="Murdoch R.W."/>
            <person name="Higgins S."/>
            <person name="Loffler F."/>
        </authorList>
    </citation>
    <scope>NUCLEOTIDE SEQUENCE</scope>
</reference>
<sequence>MGHNAQHQQQHAQCFALQMVKPQCGKVSDKGQTRQHRQSLWVGSATADGGKVVKEVAAQKQPAVLRALWHGVIQQKTHREKQQKGKRGKTHAFLQLRPKPAPNRRGGGGRCKNFLP</sequence>
<accession>A0A645DUN7</accession>
<evidence type="ECO:0000313" key="2">
    <source>
        <dbReference type="EMBL" id="MPM93097.1"/>
    </source>
</evidence>
<dbReference type="AlphaFoldDB" id="A0A645DUN7"/>
<dbReference type="EMBL" id="VSSQ01039944">
    <property type="protein sequence ID" value="MPM93097.1"/>
    <property type="molecule type" value="Genomic_DNA"/>
</dbReference>
<feature type="compositionally biased region" description="Basic residues" evidence="1">
    <location>
        <begin position="76"/>
        <end position="90"/>
    </location>
</feature>
<name>A0A645DUN7_9ZZZZ</name>
<feature type="region of interest" description="Disordered" evidence="1">
    <location>
        <begin position="75"/>
        <end position="116"/>
    </location>
</feature>
<evidence type="ECO:0000256" key="1">
    <source>
        <dbReference type="SAM" id="MobiDB-lite"/>
    </source>
</evidence>
<comment type="caution">
    <text evidence="2">The sequence shown here is derived from an EMBL/GenBank/DDBJ whole genome shotgun (WGS) entry which is preliminary data.</text>
</comment>
<organism evidence="2">
    <name type="scientific">bioreactor metagenome</name>
    <dbReference type="NCBI Taxonomy" id="1076179"/>
    <lineage>
        <taxon>unclassified sequences</taxon>
        <taxon>metagenomes</taxon>
        <taxon>ecological metagenomes</taxon>
    </lineage>
</organism>
<protein>
    <submittedName>
        <fullName evidence="2">Uncharacterized protein</fullName>
    </submittedName>
</protein>